<comment type="caution">
    <text evidence="3">The sequence shown here is derived from an EMBL/GenBank/DDBJ whole genome shotgun (WGS) entry which is preliminary data.</text>
</comment>
<feature type="compositionally biased region" description="Basic and acidic residues" evidence="1">
    <location>
        <begin position="308"/>
        <end position="322"/>
    </location>
</feature>
<dbReference type="Gene3D" id="3.40.50.1010">
    <property type="entry name" value="5'-nuclease"/>
    <property type="match status" value="1"/>
</dbReference>
<feature type="region of interest" description="Disordered" evidence="1">
    <location>
        <begin position="306"/>
        <end position="346"/>
    </location>
</feature>
<dbReference type="OrthoDB" id="9783963at2"/>
<dbReference type="RefSeq" id="WP_068460889.1">
    <property type="nucleotide sequence ID" value="NZ_LMTR01000043.1"/>
</dbReference>
<feature type="compositionally biased region" description="Polar residues" evidence="1">
    <location>
        <begin position="392"/>
        <end position="404"/>
    </location>
</feature>
<dbReference type="Proteomes" id="UP000059074">
    <property type="component" value="Unassembled WGS sequence"/>
</dbReference>
<dbReference type="AlphaFoldDB" id="A0A120CWT5"/>
<feature type="region of interest" description="Disordered" evidence="1">
    <location>
        <begin position="567"/>
        <end position="639"/>
    </location>
</feature>
<sequence>MKRESSGPILTAVFVDYDNVYLSLKRKSEDAAKRFSKDAGAWLKEIINGSLMTATNAPKADAERRLVICRCYGNPVPRRNQNDNSTDMSSFPFVRHHFLRAGFEVVDCPPLTAQLKNSADIRMVMDVRDILTHDTRFDEFVILSADADFTPVLHRLRSHARRTVIYSNDHTAAPYTAICDAEIREANFLALLTDGSNKIADQSEAQQRGGQQQALPSAASIEAVRKEILTEVANIVRTADQPVPLEALADRCVRVLGHEKTAGSAWGGTGSFRDLLSRGLPEDIRLTAQPPYFVYDANRAAQASAPRIENRVMEQPRAEMQPRTEMPVPAQQPRMDARVAPRAEMPVADPSRAEGLMSQRSLAPFFGPQQSNPNHRQIAAPNDYPNPMEQHQPMTPAQPETLTGQPGAFRQPLQPQHVPQPQQAPAQHAPMSPRTAQGAASIQQSIARIHEASQAPTLSPQDYRTLFDVMAQEISANGLAGQQTLANIVKRAESVGIGVRRDDVRFVLDVVSEADPWFDQGASPSLFASRFRNFVVARCRGQGLNLSADELDLIEAWFAAPVAAAQPQQRQRAPQQQDGYAPTWQQQPGMAQPSQAGMMDPSSQQGDPNQRWWGNEDTGQATGTGGDDFPRIIRTRLRG</sequence>
<dbReference type="GO" id="GO:0004540">
    <property type="term" value="F:RNA nuclease activity"/>
    <property type="evidence" value="ECO:0007669"/>
    <property type="project" value="InterPro"/>
</dbReference>
<dbReference type="Pfam" id="PF01936">
    <property type="entry name" value="NYN"/>
    <property type="match status" value="1"/>
</dbReference>
<keyword evidence="4" id="KW-1185">Reference proteome</keyword>
<feature type="compositionally biased region" description="Low complexity" evidence="1">
    <location>
        <begin position="567"/>
        <end position="577"/>
    </location>
</feature>
<dbReference type="PANTHER" id="PTHR35811">
    <property type="entry name" value="SLR1870 PROTEIN"/>
    <property type="match status" value="1"/>
</dbReference>
<evidence type="ECO:0000259" key="2">
    <source>
        <dbReference type="Pfam" id="PF01936"/>
    </source>
</evidence>
<evidence type="ECO:0000313" key="4">
    <source>
        <dbReference type="Proteomes" id="UP000059074"/>
    </source>
</evidence>
<dbReference type="PATRIC" id="fig|121290.4.peg.2238"/>
<accession>A0A120CWT5</accession>
<evidence type="ECO:0000313" key="3">
    <source>
        <dbReference type="EMBL" id="KWT69855.1"/>
    </source>
</evidence>
<name>A0A120CWT5_HYPSL</name>
<dbReference type="PANTHER" id="PTHR35811:SF1">
    <property type="entry name" value="HTH OST-TYPE DOMAIN-CONTAINING PROTEIN"/>
    <property type="match status" value="1"/>
</dbReference>
<feature type="domain" description="NYN" evidence="2">
    <location>
        <begin position="11"/>
        <end position="181"/>
    </location>
</feature>
<dbReference type="EMBL" id="LMTR01000043">
    <property type="protein sequence ID" value="KWT69855.1"/>
    <property type="molecule type" value="Genomic_DNA"/>
</dbReference>
<organism evidence="3 4">
    <name type="scientific">Hyphomicrobium sulfonivorans</name>
    <dbReference type="NCBI Taxonomy" id="121290"/>
    <lineage>
        <taxon>Bacteria</taxon>
        <taxon>Pseudomonadati</taxon>
        <taxon>Pseudomonadota</taxon>
        <taxon>Alphaproteobacteria</taxon>
        <taxon>Hyphomicrobiales</taxon>
        <taxon>Hyphomicrobiaceae</taxon>
        <taxon>Hyphomicrobium</taxon>
    </lineage>
</organism>
<feature type="region of interest" description="Disordered" evidence="1">
    <location>
        <begin position="363"/>
        <end position="443"/>
    </location>
</feature>
<protein>
    <recommendedName>
        <fullName evidence="2">NYN domain-containing protein</fullName>
    </recommendedName>
</protein>
<evidence type="ECO:0000256" key="1">
    <source>
        <dbReference type="SAM" id="MobiDB-lite"/>
    </source>
</evidence>
<feature type="compositionally biased region" description="Polar residues" evidence="1">
    <location>
        <begin position="583"/>
        <end position="608"/>
    </location>
</feature>
<dbReference type="STRING" id="121290.APY04_1355"/>
<dbReference type="InterPro" id="IPR021139">
    <property type="entry name" value="NYN"/>
</dbReference>
<reference evidence="3 4" key="1">
    <citation type="submission" date="2015-10" db="EMBL/GenBank/DDBJ databases">
        <title>Transcriptomic analysis of a linuron degrading triple-species bacterial consortium.</title>
        <authorList>
            <person name="Albers P."/>
        </authorList>
    </citation>
    <scope>NUCLEOTIDE SEQUENCE [LARGE SCALE GENOMIC DNA]</scope>
    <source>
        <strain evidence="3 4">WDL6</strain>
    </source>
</reference>
<gene>
    <name evidence="3" type="ORF">APY04_1355</name>
</gene>
<feature type="compositionally biased region" description="Low complexity" evidence="1">
    <location>
        <begin position="411"/>
        <end position="443"/>
    </location>
</feature>
<proteinExistence type="predicted"/>